<dbReference type="InterPro" id="IPR008979">
    <property type="entry name" value="Galactose-bd-like_sf"/>
</dbReference>
<gene>
    <name evidence="1" type="ORF">DFJ69_5332</name>
</gene>
<dbReference type="Proteomes" id="UP000256661">
    <property type="component" value="Unassembled WGS sequence"/>
</dbReference>
<keyword evidence="1" id="KW-0456">Lyase</keyword>
<reference evidence="1 2" key="1">
    <citation type="submission" date="2018-08" db="EMBL/GenBank/DDBJ databases">
        <title>Sequencing the genomes of 1000 actinobacteria strains.</title>
        <authorList>
            <person name="Klenk H.-P."/>
        </authorList>
    </citation>
    <scope>NUCLEOTIDE SEQUENCE [LARGE SCALE GENOMIC DNA]</scope>
    <source>
        <strain evidence="1 2">DSM 43927</strain>
    </source>
</reference>
<comment type="caution">
    <text evidence="1">The sequence shown here is derived from an EMBL/GenBank/DDBJ whole genome shotgun (WGS) entry which is preliminary data.</text>
</comment>
<dbReference type="GO" id="GO:0005975">
    <property type="term" value="P:carbohydrate metabolic process"/>
    <property type="evidence" value="ECO:0007669"/>
    <property type="project" value="UniProtKB-ARBA"/>
</dbReference>
<dbReference type="SUPFAM" id="SSF49785">
    <property type="entry name" value="Galactose-binding domain-like"/>
    <property type="match status" value="1"/>
</dbReference>
<dbReference type="InterPro" id="IPR013783">
    <property type="entry name" value="Ig-like_fold"/>
</dbReference>
<dbReference type="PROSITE" id="PS51318">
    <property type="entry name" value="TAT"/>
    <property type="match status" value="1"/>
</dbReference>
<name>A0A3D9T3I7_9ACTN</name>
<evidence type="ECO:0000313" key="2">
    <source>
        <dbReference type="Proteomes" id="UP000256661"/>
    </source>
</evidence>
<dbReference type="InterPro" id="IPR006311">
    <property type="entry name" value="TAT_signal"/>
</dbReference>
<dbReference type="AlphaFoldDB" id="A0A3D9T3I7"/>
<evidence type="ECO:0000313" key="1">
    <source>
        <dbReference type="EMBL" id="REE99815.1"/>
    </source>
</evidence>
<dbReference type="GO" id="GO:0016829">
    <property type="term" value="F:lyase activity"/>
    <property type="evidence" value="ECO:0007669"/>
    <property type="project" value="UniProtKB-KW"/>
</dbReference>
<protein>
    <submittedName>
        <fullName evidence="1">Polysaccharide lyase family 4-like protein</fullName>
    </submittedName>
</protein>
<proteinExistence type="predicted"/>
<accession>A0A3D9T3I7</accession>
<keyword evidence="2" id="KW-1185">Reference proteome</keyword>
<dbReference type="OrthoDB" id="4408269at2"/>
<sequence length="311" mass="33188">MNDHGTPALGRRAALGLGLAAPVVGATAPPAHAASGPRPVRGLKAVGEIGRVELSWDGRPYEPLVDHYAIYASRTAGFEIGPETLLGKTVYTTFKHDRLGGAAREWHYRVVVVDAAGERSRPSARVTGRSEESVAVSGRPIATIGAFDHKSLELALAPAGYAQVPKRFANGADYTHGIHQPAVDWPYIHPGPADGWGGRKPYRYTFRFDVEQVPAGEPWLSIWLVDTHASLAGEIVLALNDTALGTVKLENGGTRGSLEGDATVPGTALKPSYVELALPRAAVIAGRNVLTIDKNIGSWHVYDALGVFERR</sequence>
<organism evidence="1 2">
    <name type="scientific">Thermomonospora umbrina</name>
    <dbReference type="NCBI Taxonomy" id="111806"/>
    <lineage>
        <taxon>Bacteria</taxon>
        <taxon>Bacillati</taxon>
        <taxon>Actinomycetota</taxon>
        <taxon>Actinomycetes</taxon>
        <taxon>Streptosporangiales</taxon>
        <taxon>Thermomonosporaceae</taxon>
        <taxon>Thermomonospora</taxon>
    </lineage>
</organism>
<dbReference type="RefSeq" id="WP_116025054.1">
    <property type="nucleotide sequence ID" value="NZ_QTTT01000001.1"/>
</dbReference>
<dbReference type="Gene3D" id="2.60.40.10">
    <property type="entry name" value="Immunoglobulins"/>
    <property type="match status" value="1"/>
</dbReference>
<dbReference type="EMBL" id="QTTT01000001">
    <property type="protein sequence ID" value="REE99815.1"/>
    <property type="molecule type" value="Genomic_DNA"/>
</dbReference>